<reference evidence="1" key="1">
    <citation type="submission" date="2013-12" db="EMBL/GenBank/DDBJ databases">
        <title>The Genome Sequence of Aphanomyces astaci APO3.</title>
        <authorList>
            <consortium name="The Broad Institute Genomics Platform"/>
            <person name="Russ C."/>
            <person name="Tyler B."/>
            <person name="van West P."/>
            <person name="Dieguez-Uribeondo J."/>
            <person name="Young S.K."/>
            <person name="Zeng Q."/>
            <person name="Gargeya S."/>
            <person name="Fitzgerald M."/>
            <person name="Abouelleil A."/>
            <person name="Alvarado L."/>
            <person name="Chapman S.B."/>
            <person name="Gainer-Dewar J."/>
            <person name="Goldberg J."/>
            <person name="Griggs A."/>
            <person name="Gujja S."/>
            <person name="Hansen M."/>
            <person name="Howarth C."/>
            <person name="Imamovic A."/>
            <person name="Ireland A."/>
            <person name="Larimer J."/>
            <person name="McCowan C."/>
            <person name="Murphy C."/>
            <person name="Pearson M."/>
            <person name="Poon T.W."/>
            <person name="Priest M."/>
            <person name="Roberts A."/>
            <person name="Saif S."/>
            <person name="Shea T."/>
            <person name="Sykes S."/>
            <person name="Wortman J."/>
            <person name="Nusbaum C."/>
            <person name="Birren B."/>
        </authorList>
    </citation>
    <scope>NUCLEOTIDE SEQUENCE [LARGE SCALE GENOMIC DNA]</scope>
    <source>
        <strain evidence="1">APO3</strain>
    </source>
</reference>
<dbReference type="RefSeq" id="XP_009834578.1">
    <property type="nucleotide sequence ID" value="XM_009836276.1"/>
</dbReference>
<gene>
    <name evidence="1" type="ORF">H257_09896</name>
</gene>
<organism evidence="1">
    <name type="scientific">Aphanomyces astaci</name>
    <name type="common">Crayfish plague agent</name>
    <dbReference type="NCBI Taxonomy" id="112090"/>
    <lineage>
        <taxon>Eukaryota</taxon>
        <taxon>Sar</taxon>
        <taxon>Stramenopiles</taxon>
        <taxon>Oomycota</taxon>
        <taxon>Saprolegniomycetes</taxon>
        <taxon>Saprolegniales</taxon>
        <taxon>Verrucalvaceae</taxon>
        <taxon>Aphanomyces</taxon>
    </lineage>
</organism>
<name>W4G9H0_APHAT</name>
<proteinExistence type="predicted"/>
<protein>
    <submittedName>
        <fullName evidence="1">Uncharacterized protein</fullName>
    </submittedName>
</protein>
<evidence type="ECO:0000313" key="1">
    <source>
        <dbReference type="EMBL" id="ETV75936.1"/>
    </source>
</evidence>
<dbReference type="GeneID" id="20811892"/>
<accession>W4G9H0</accession>
<dbReference type="AlphaFoldDB" id="W4G9H0"/>
<sequence>MKVKGDNTYKIPHMAKENKQRLGILPQNVMCSVDKFDAARAALVGADSERLEREIAAELAEAVAVNELACQIEEIVLIYPHGVDDMIDNVSTNGDEVVEVTRSWCPVQYKCQVIWSCRGNGTPT</sequence>
<dbReference type="EMBL" id="KI913138">
    <property type="protein sequence ID" value="ETV75936.1"/>
    <property type="molecule type" value="Genomic_DNA"/>
</dbReference>
<dbReference type="VEuPathDB" id="FungiDB:H257_09896"/>